<evidence type="ECO:0000313" key="6">
    <source>
        <dbReference type="Proteomes" id="UP000537718"/>
    </source>
</evidence>
<accession>A0A7W9DIL9</accession>
<dbReference type="InterPro" id="IPR009057">
    <property type="entry name" value="Homeodomain-like_sf"/>
</dbReference>
<evidence type="ECO:0000256" key="2">
    <source>
        <dbReference type="ARBA" id="ARBA00023125"/>
    </source>
</evidence>
<dbReference type="GO" id="GO:0043565">
    <property type="term" value="F:sequence-specific DNA binding"/>
    <property type="evidence" value="ECO:0007669"/>
    <property type="project" value="InterPro"/>
</dbReference>
<sequence length="284" mass="32768">MKTQPLVPMYDLKERAKQNFEVIRLSGINDFARKNEAHRDNNYMFIFQERGYSKMVVDFQEITLTGPAIFCILPGQIHYGVSIQNTDMWAMAIGADWIKDAFRTAVMDFAVRNVQISIAESEVCLLRDSLTLLQQIEKYSHTDTLSQTLPSMLEVCLSLFVSCCQYDEDILPQANLRPVTITRQFRNLLMLNFRQMKSPAEYASALNISPPYLNEVVKNTTGCPVSYWIHQEIILEAKRMLFYTDNTVKEIAENLGYADVTYFIRLFGKIAGLAPLKFRNKYHK</sequence>
<dbReference type="Gene3D" id="1.10.10.60">
    <property type="entry name" value="Homeodomain-like"/>
    <property type="match status" value="1"/>
</dbReference>
<keyword evidence="3" id="KW-0804">Transcription</keyword>
<gene>
    <name evidence="5" type="ORF">HDE69_001337</name>
</gene>
<evidence type="ECO:0000313" key="5">
    <source>
        <dbReference type="EMBL" id="MBB5620288.1"/>
    </source>
</evidence>
<dbReference type="PANTHER" id="PTHR43280:SF32">
    <property type="entry name" value="TRANSCRIPTIONAL REGULATORY PROTEIN"/>
    <property type="match status" value="1"/>
</dbReference>
<dbReference type="PANTHER" id="PTHR43280">
    <property type="entry name" value="ARAC-FAMILY TRANSCRIPTIONAL REGULATOR"/>
    <property type="match status" value="1"/>
</dbReference>
<dbReference type="SMART" id="SM00342">
    <property type="entry name" value="HTH_ARAC"/>
    <property type="match status" value="1"/>
</dbReference>
<dbReference type="AlphaFoldDB" id="A0A7W9DIL9"/>
<comment type="caution">
    <text evidence="5">The sequence shown here is derived from an EMBL/GenBank/DDBJ whole genome shotgun (WGS) entry which is preliminary data.</text>
</comment>
<dbReference type="RefSeq" id="WP_183866333.1">
    <property type="nucleotide sequence ID" value="NZ_JACHCF010000003.1"/>
</dbReference>
<evidence type="ECO:0000256" key="1">
    <source>
        <dbReference type="ARBA" id="ARBA00023015"/>
    </source>
</evidence>
<dbReference type="SUPFAM" id="SSF51215">
    <property type="entry name" value="Regulatory protein AraC"/>
    <property type="match status" value="1"/>
</dbReference>
<dbReference type="EMBL" id="JACHCF010000003">
    <property type="protein sequence ID" value="MBB5620288.1"/>
    <property type="molecule type" value="Genomic_DNA"/>
</dbReference>
<dbReference type="PROSITE" id="PS01124">
    <property type="entry name" value="HTH_ARAC_FAMILY_2"/>
    <property type="match status" value="1"/>
</dbReference>
<dbReference type="InterPro" id="IPR018060">
    <property type="entry name" value="HTH_AraC"/>
</dbReference>
<dbReference type="InterPro" id="IPR037923">
    <property type="entry name" value="HTH-like"/>
</dbReference>
<evidence type="ECO:0000259" key="4">
    <source>
        <dbReference type="PROSITE" id="PS01124"/>
    </source>
</evidence>
<dbReference type="GO" id="GO:0003700">
    <property type="term" value="F:DNA-binding transcription factor activity"/>
    <property type="evidence" value="ECO:0007669"/>
    <property type="project" value="InterPro"/>
</dbReference>
<protein>
    <submittedName>
        <fullName evidence="5">AraC-like DNA-binding protein</fullName>
    </submittedName>
</protein>
<dbReference type="Pfam" id="PF12833">
    <property type="entry name" value="HTH_18"/>
    <property type="match status" value="1"/>
</dbReference>
<dbReference type="Proteomes" id="UP000537718">
    <property type="component" value="Unassembled WGS sequence"/>
</dbReference>
<evidence type="ECO:0000256" key="3">
    <source>
        <dbReference type="ARBA" id="ARBA00023163"/>
    </source>
</evidence>
<organism evidence="5 6">
    <name type="scientific">Pedobacter cryoconitis</name>
    <dbReference type="NCBI Taxonomy" id="188932"/>
    <lineage>
        <taxon>Bacteria</taxon>
        <taxon>Pseudomonadati</taxon>
        <taxon>Bacteroidota</taxon>
        <taxon>Sphingobacteriia</taxon>
        <taxon>Sphingobacteriales</taxon>
        <taxon>Sphingobacteriaceae</taxon>
        <taxon>Pedobacter</taxon>
    </lineage>
</organism>
<reference evidence="5 6" key="1">
    <citation type="submission" date="2020-08" db="EMBL/GenBank/DDBJ databases">
        <title>Genomic Encyclopedia of Type Strains, Phase IV (KMG-V): Genome sequencing to study the core and pangenomes of soil and plant-associated prokaryotes.</title>
        <authorList>
            <person name="Whitman W."/>
        </authorList>
    </citation>
    <scope>NUCLEOTIDE SEQUENCE [LARGE SCALE GENOMIC DNA]</scope>
    <source>
        <strain evidence="5 6">MP7CTX6</strain>
    </source>
</reference>
<feature type="domain" description="HTH araC/xylS-type" evidence="4">
    <location>
        <begin position="183"/>
        <end position="281"/>
    </location>
</feature>
<keyword evidence="2 5" id="KW-0238">DNA-binding</keyword>
<dbReference type="SUPFAM" id="SSF46689">
    <property type="entry name" value="Homeodomain-like"/>
    <property type="match status" value="1"/>
</dbReference>
<proteinExistence type="predicted"/>
<keyword evidence="1" id="KW-0805">Transcription regulation</keyword>
<name>A0A7W9DIL9_9SPHI</name>